<organism evidence="3 4">
    <name type="scientific">Chelonobacter oris</name>
    <dbReference type="NCBI Taxonomy" id="505317"/>
    <lineage>
        <taxon>Bacteria</taxon>
        <taxon>Pseudomonadati</taxon>
        <taxon>Pseudomonadota</taxon>
        <taxon>Gammaproteobacteria</taxon>
        <taxon>Pasteurellales</taxon>
        <taxon>Pasteurellaceae</taxon>
        <taxon>Chelonobacter</taxon>
    </lineage>
</organism>
<dbReference type="InterPro" id="IPR026269">
    <property type="entry name" value="DmsD-type"/>
</dbReference>
<dbReference type="PANTHER" id="PTHR34227">
    <property type="entry name" value="CHAPERONE PROTEIN YCDY"/>
    <property type="match status" value="1"/>
</dbReference>
<dbReference type="Pfam" id="PF02613">
    <property type="entry name" value="Nitrate_red_del"/>
    <property type="match status" value="1"/>
</dbReference>
<name>A0A0A3AQB8_9PAST</name>
<dbReference type="InterPro" id="IPR036411">
    <property type="entry name" value="TorD-like_sf"/>
</dbReference>
<dbReference type="SUPFAM" id="SSF89155">
    <property type="entry name" value="TorD-like"/>
    <property type="match status" value="1"/>
</dbReference>
<evidence type="ECO:0000256" key="1">
    <source>
        <dbReference type="ARBA" id="ARBA00023186"/>
    </source>
</evidence>
<dbReference type="EMBL" id="JSUM01000001">
    <property type="protein sequence ID" value="KGQ71551.1"/>
    <property type="molecule type" value="Genomic_DNA"/>
</dbReference>
<dbReference type="InterPro" id="IPR028611">
    <property type="entry name" value="DmsD_chaperone"/>
</dbReference>
<protein>
    <recommendedName>
        <fullName evidence="2">Probable Tat proofreading chaperone DmsD</fullName>
    </recommendedName>
    <alternativeName>
        <fullName evidence="2">DMSO reductase maturation protein</fullName>
    </alternativeName>
    <alternativeName>
        <fullName evidence="2">Twin-arginine leader-binding protein DmsD</fullName>
    </alternativeName>
</protein>
<comment type="function">
    <text evidence="2">Required for biogenesis/assembly of DMSO reductase, but not for the interaction of the DmsA signal peptide with the Tat system. May be part of a chaperone cascade complex that facilitates a folding-maturation pathway for the substrate protein.</text>
</comment>
<dbReference type="RefSeq" id="WP_034611928.1">
    <property type="nucleotide sequence ID" value="NZ_JSUM01000001.1"/>
</dbReference>
<dbReference type="GO" id="GO:0005048">
    <property type="term" value="F:signal sequence binding"/>
    <property type="evidence" value="ECO:0007669"/>
    <property type="project" value="InterPro"/>
</dbReference>
<evidence type="ECO:0000256" key="2">
    <source>
        <dbReference type="HAMAP-Rule" id="MF_00940"/>
    </source>
</evidence>
<keyword evidence="1 2" id="KW-0143">Chaperone</keyword>
<dbReference type="AlphaFoldDB" id="A0A0A3AQB8"/>
<proteinExistence type="inferred from homology"/>
<comment type="similarity">
    <text evidence="2">Belongs to the TorD/DmsD family. DmsD subfamily.</text>
</comment>
<dbReference type="Proteomes" id="UP000030380">
    <property type="component" value="Unassembled WGS sequence"/>
</dbReference>
<dbReference type="PIRSF" id="PIRSF004690">
    <property type="entry name" value="DmsD"/>
    <property type="match status" value="1"/>
</dbReference>
<evidence type="ECO:0000313" key="4">
    <source>
        <dbReference type="Proteomes" id="UP000030380"/>
    </source>
</evidence>
<evidence type="ECO:0000313" key="3">
    <source>
        <dbReference type="EMBL" id="KGQ71551.1"/>
    </source>
</evidence>
<reference evidence="3 4" key="1">
    <citation type="submission" date="2014-11" db="EMBL/GenBank/DDBJ databases">
        <title>Draft genome sequence of Chelonobacter oris 1662T, associated with respiratory disease in Hermann's Tortoises.</title>
        <authorList>
            <person name="Kudirkiene E."/>
            <person name="Hansen M.J."/>
            <person name="Bojesen A.M."/>
        </authorList>
    </citation>
    <scope>NUCLEOTIDE SEQUENCE [LARGE SCALE GENOMIC DNA]</scope>
    <source>
        <strain evidence="3 4">1662</strain>
    </source>
</reference>
<dbReference type="InterPro" id="IPR050289">
    <property type="entry name" value="TorD/DmsD_chaperones"/>
</dbReference>
<dbReference type="PANTHER" id="PTHR34227:SF13">
    <property type="entry name" value="TAT PROOFREADING CHAPERONE DMSD-RELATED"/>
    <property type="match status" value="1"/>
</dbReference>
<gene>
    <name evidence="2" type="primary">dmsD</name>
    <name evidence="3" type="ORF">OA57_00320</name>
</gene>
<accession>A0A0A3AQB8</accession>
<comment type="caution">
    <text evidence="3">The sequence shown here is derived from an EMBL/GenBank/DDBJ whole genome shotgun (WGS) entry which is preliminary data.</text>
</comment>
<dbReference type="HAMAP" id="MF_00940">
    <property type="entry name" value="DmsD_chaperone"/>
    <property type="match status" value="1"/>
</dbReference>
<sequence>MMPVHSSISQFGRILGSLFYCSPTQPQNQPLLALFADSQWQKACDFLSPELRSAIQAKLTQGIEQGTESLEADFQALFIGPDALPAPPWGSVYLDKEAVIFGNSLLELRRFMRLHGITLELQQNEPEDHIGLMLMLAAWMAENQPERLNELLQQHLLPWSGRFLELLIAAQHHPFYCGLGLFAQALLDYWRQALQLTVPQVRLYR</sequence>
<dbReference type="STRING" id="505317.OA57_00320"/>
<keyword evidence="4" id="KW-1185">Reference proteome</keyword>
<dbReference type="Gene3D" id="1.10.3480.10">
    <property type="entry name" value="TorD-like"/>
    <property type="match status" value="1"/>
</dbReference>
<dbReference type="NCBIfam" id="NF008632">
    <property type="entry name" value="PRK11621.1"/>
    <property type="match status" value="1"/>
</dbReference>
<dbReference type="InterPro" id="IPR020945">
    <property type="entry name" value="DMSO/NO3_reduct_chaperone"/>
</dbReference>